<dbReference type="InterPro" id="IPR020904">
    <property type="entry name" value="Sc_DH/Rdtase_CS"/>
</dbReference>
<dbReference type="OrthoDB" id="191139at2759"/>
<dbReference type="Gene3D" id="3.40.50.720">
    <property type="entry name" value="NAD(P)-binding Rossmann-like Domain"/>
    <property type="match status" value="1"/>
</dbReference>
<dbReference type="PANTHER" id="PTHR43157:SF31">
    <property type="entry name" value="PHOSPHATIDYLINOSITOL-GLYCAN BIOSYNTHESIS CLASS F PROTEIN"/>
    <property type="match status" value="1"/>
</dbReference>
<sequence>MSRICFEVKGNLKLLQQSLYPPKPHWIPDQLSDLSGRVMLVTGGNTGIGKEIVKELLKHNAKVYMASRNREKALAAIEELKTETGKGAHFIQLDLNSLASVRKAAEEFLSKEEALHTLFNNAGVMWAPVADVTADGYDMQFGTNVIGPFLFTQLLLPALLKGKASSPDGHARIVMTSSAYAYLGHLDFETFKDGAARRKLSTEELYNQSKLADVLVAFELARRYGEQRIVTVALHPGILKTELMRHINAVKRAALHIVHWPVPMGAITPLYAGAAPEGLKLNGKWLIPWAREEKCYNEQAYDEKLAGHLWDWLEEQVKGPWVDFFIEDGRQ</sequence>
<evidence type="ECO:0000256" key="1">
    <source>
        <dbReference type="ARBA" id="ARBA00022857"/>
    </source>
</evidence>
<dbReference type="PRINTS" id="PR00081">
    <property type="entry name" value="GDHRDH"/>
</dbReference>
<gene>
    <name evidence="3" type="ORF">L227DRAFT_504399</name>
</gene>
<dbReference type="InterPro" id="IPR002347">
    <property type="entry name" value="SDR_fam"/>
</dbReference>
<dbReference type="Proteomes" id="UP000313359">
    <property type="component" value="Unassembled WGS sequence"/>
</dbReference>
<dbReference type="Pfam" id="PF00106">
    <property type="entry name" value="adh_short"/>
    <property type="match status" value="1"/>
</dbReference>
<proteinExistence type="predicted"/>
<keyword evidence="4" id="KW-1185">Reference proteome</keyword>
<dbReference type="EMBL" id="ML122272">
    <property type="protein sequence ID" value="RPD59080.1"/>
    <property type="molecule type" value="Genomic_DNA"/>
</dbReference>
<dbReference type="CDD" id="cd05327">
    <property type="entry name" value="retinol-DH_like_SDR_c_like"/>
    <property type="match status" value="1"/>
</dbReference>
<evidence type="ECO:0000256" key="2">
    <source>
        <dbReference type="ARBA" id="ARBA00023002"/>
    </source>
</evidence>
<accession>A0A5C2S5Y6</accession>
<dbReference type="PANTHER" id="PTHR43157">
    <property type="entry name" value="PHOSPHATIDYLINOSITOL-GLYCAN BIOSYNTHESIS CLASS F PROTEIN-RELATED"/>
    <property type="match status" value="1"/>
</dbReference>
<dbReference type="AlphaFoldDB" id="A0A5C2S5Y6"/>
<dbReference type="PROSITE" id="PS00061">
    <property type="entry name" value="ADH_SHORT"/>
    <property type="match status" value="1"/>
</dbReference>
<protein>
    <submittedName>
        <fullName evidence="3">NAD(P)-binding protein</fullName>
    </submittedName>
</protein>
<dbReference type="InterPro" id="IPR036291">
    <property type="entry name" value="NAD(P)-bd_dom_sf"/>
</dbReference>
<evidence type="ECO:0000313" key="3">
    <source>
        <dbReference type="EMBL" id="RPD59080.1"/>
    </source>
</evidence>
<evidence type="ECO:0000313" key="4">
    <source>
        <dbReference type="Proteomes" id="UP000313359"/>
    </source>
</evidence>
<organism evidence="3 4">
    <name type="scientific">Lentinus tigrinus ALCF2SS1-6</name>
    <dbReference type="NCBI Taxonomy" id="1328759"/>
    <lineage>
        <taxon>Eukaryota</taxon>
        <taxon>Fungi</taxon>
        <taxon>Dikarya</taxon>
        <taxon>Basidiomycota</taxon>
        <taxon>Agaricomycotina</taxon>
        <taxon>Agaricomycetes</taxon>
        <taxon>Polyporales</taxon>
        <taxon>Polyporaceae</taxon>
        <taxon>Lentinus</taxon>
    </lineage>
</organism>
<reference evidence="3" key="1">
    <citation type="journal article" date="2018" name="Genome Biol. Evol.">
        <title>Genomics and development of Lentinus tigrinus, a white-rot wood-decaying mushroom with dimorphic fruiting bodies.</title>
        <authorList>
            <person name="Wu B."/>
            <person name="Xu Z."/>
            <person name="Knudson A."/>
            <person name="Carlson A."/>
            <person name="Chen N."/>
            <person name="Kovaka S."/>
            <person name="LaButti K."/>
            <person name="Lipzen A."/>
            <person name="Pennachio C."/>
            <person name="Riley R."/>
            <person name="Schakwitz W."/>
            <person name="Umezawa K."/>
            <person name="Ohm R.A."/>
            <person name="Grigoriev I.V."/>
            <person name="Nagy L.G."/>
            <person name="Gibbons J."/>
            <person name="Hibbett D."/>
        </authorList>
    </citation>
    <scope>NUCLEOTIDE SEQUENCE [LARGE SCALE GENOMIC DNA]</scope>
    <source>
        <strain evidence="3">ALCF2SS1-6</strain>
    </source>
</reference>
<name>A0A5C2S5Y6_9APHY</name>
<keyword evidence="2" id="KW-0560">Oxidoreductase</keyword>
<dbReference type="STRING" id="1328759.A0A5C2S5Y6"/>
<keyword evidence="1" id="KW-0521">NADP</keyword>
<dbReference type="GO" id="GO:0016491">
    <property type="term" value="F:oxidoreductase activity"/>
    <property type="evidence" value="ECO:0007669"/>
    <property type="project" value="UniProtKB-KW"/>
</dbReference>
<dbReference type="SUPFAM" id="SSF51735">
    <property type="entry name" value="NAD(P)-binding Rossmann-fold domains"/>
    <property type="match status" value="1"/>
</dbReference>